<reference evidence="6 7" key="1">
    <citation type="submission" date="2020-07" db="EMBL/GenBank/DDBJ databases">
        <title>A new beta-1,3-glucan-decomposing anaerobic bacterium isolated from anoxic soil subjected to biological soil disinfestation.</title>
        <authorList>
            <person name="Ueki A."/>
            <person name="Tonouchi A."/>
        </authorList>
    </citation>
    <scope>NUCLEOTIDE SEQUENCE [LARGE SCALE GENOMIC DNA]</scope>
    <source>
        <strain evidence="6 7">TW1</strain>
    </source>
</reference>
<comment type="caution">
    <text evidence="6">The sequence shown here is derived from an EMBL/GenBank/DDBJ whole genome shotgun (WGS) entry which is preliminary data.</text>
</comment>
<dbReference type="Pfam" id="PF04015">
    <property type="entry name" value="DUF362"/>
    <property type="match status" value="1"/>
</dbReference>
<dbReference type="AlphaFoldDB" id="A0A6V8SBB0"/>
<keyword evidence="3" id="KW-0408">Iron</keyword>
<feature type="domain" description="4Fe-4S ferredoxin-type" evidence="5">
    <location>
        <begin position="182"/>
        <end position="209"/>
    </location>
</feature>
<dbReference type="SUPFAM" id="SSF54862">
    <property type="entry name" value="4Fe-4S ferredoxins"/>
    <property type="match status" value="1"/>
</dbReference>
<keyword evidence="1" id="KW-0004">4Fe-4S</keyword>
<dbReference type="GO" id="GO:0051539">
    <property type="term" value="F:4 iron, 4 sulfur cluster binding"/>
    <property type="evidence" value="ECO:0007669"/>
    <property type="project" value="UniProtKB-KW"/>
</dbReference>
<name>A0A6V8SBB0_9CLOT</name>
<dbReference type="Proteomes" id="UP000580568">
    <property type="component" value="Unassembled WGS sequence"/>
</dbReference>
<dbReference type="InterPro" id="IPR017900">
    <property type="entry name" value="4Fe4S_Fe_S_CS"/>
</dbReference>
<dbReference type="RefSeq" id="WP_183276070.1">
    <property type="nucleotide sequence ID" value="NZ_BLZR01000001.1"/>
</dbReference>
<dbReference type="Gene3D" id="3.30.70.20">
    <property type="match status" value="1"/>
</dbReference>
<dbReference type="PANTHER" id="PTHR43687">
    <property type="entry name" value="ADENYLYLSULFATE REDUCTASE, BETA SUBUNIT"/>
    <property type="match status" value="1"/>
</dbReference>
<dbReference type="Pfam" id="PF12838">
    <property type="entry name" value="Fer4_7"/>
    <property type="match status" value="1"/>
</dbReference>
<protein>
    <submittedName>
        <fullName evidence="6">Ion-translocating oxidoreductase complex subunit B</fullName>
    </submittedName>
</protein>
<gene>
    <name evidence="6" type="ORF">bsdtw1_00569</name>
</gene>
<dbReference type="EMBL" id="BLZR01000001">
    <property type="protein sequence ID" value="GFP74517.1"/>
    <property type="molecule type" value="Genomic_DNA"/>
</dbReference>
<organism evidence="6 7">
    <name type="scientific">Clostridium fungisolvens</name>
    <dbReference type="NCBI Taxonomy" id="1604897"/>
    <lineage>
        <taxon>Bacteria</taxon>
        <taxon>Bacillati</taxon>
        <taxon>Bacillota</taxon>
        <taxon>Clostridia</taxon>
        <taxon>Eubacteriales</taxon>
        <taxon>Clostridiaceae</taxon>
        <taxon>Clostridium</taxon>
    </lineage>
</organism>
<dbReference type="GO" id="GO:0046872">
    <property type="term" value="F:metal ion binding"/>
    <property type="evidence" value="ECO:0007669"/>
    <property type="project" value="UniProtKB-KW"/>
</dbReference>
<dbReference type="InterPro" id="IPR017896">
    <property type="entry name" value="4Fe4S_Fe-S-bd"/>
</dbReference>
<evidence type="ECO:0000256" key="2">
    <source>
        <dbReference type="ARBA" id="ARBA00022723"/>
    </source>
</evidence>
<dbReference type="PANTHER" id="PTHR43687:SF1">
    <property type="entry name" value="FERREDOXIN III"/>
    <property type="match status" value="1"/>
</dbReference>
<dbReference type="InterPro" id="IPR007160">
    <property type="entry name" value="DUF362"/>
</dbReference>
<sequence length="344" mass="38022">MAKVYFKAVDSYSKTEEISSAARELLTTIVKEDKVILEKFIPLKVHFGEKGNNTFIQSKNYAGVIDYLKERHIESAFIETNVLYRGERTTREKHINLAKEHGFTELPIIIADGEHGEDYLEVEINKKNFNKCKVGKEIADKKQLIIMSHFKGHALAGFGGAIKQLGMGCAARGGKLAQHANSIPKISSLKCKSCKACAKRCPESAITVDKKAKIDKDKCVGCASCMAICPYGAISNSWVASISKSFNERLSEYAYAAAKDKANIYITFAFNITKNCDCEGHSMKPIVNDVGVFASTDPVAIDKACLDVVDRNNGKTVFRRGRYTLDYAEKIGLGSQSYELVEVK</sequence>
<evidence type="ECO:0000256" key="4">
    <source>
        <dbReference type="ARBA" id="ARBA00023014"/>
    </source>
</evidence>
<dbReference type="PROSITE" id="PS00198">
    <property type="entry name" value="4FE4S_FER_1"/>
    <property type="match status" value="1"/>
</dbReference>
<evidence type="ECO:0000256" key="3">
    <source>
        <dbReference type="ARBA" id="ARBA00023004"/>
    </source>
</evidence>
<dbReference type="InterPro" id="IPR050572">
    <property type="entry name" value="Fe-S_Ferredoxin"/>
</dbReference>
<keyword evidence="2" id="KW-0479">Metal-binding</keyword>
<evidence type="ECO:0000256" key="1">
    <source>
        <dbReference type="ARBA" id="ARBA00022485"/>
    </source>
</evidence>
<evidence type="ECO:0000313" key="7">
    <source>
        <dbReference type="Proteomes" id="UP000580568"/>
    </source>
</evidence>
<keyword evidence="4" id="KW-0411">Iron-sulfur</keyword>
<proteinExistence type="predicted"/>
<accession>A0A6V8SBB0</accession>
<dbReference type="PROSITE" id="PS51379">
    <property type="entry name" value="4FE4S_FER_2"/>
    <property type="match status" value="2"/>
</dbReference>
<feature type="domain" description="4Fe-4S ferredoxin-type" evidence="5">
    <location>
        <begin position="210"/>
        <end position="239"/>
    </location>
</feature>
<keyword evidence="7" id="KW-1185">Reference proteome</keyword>
<evidence type="ECO:0000259" key="5">
    <source>
        <dbReference type="PROSITE" id="PS51379"/>
    </source>
</evidence>
<evidence type="ECO:0000313" key="6">
    <source>
        <dbReference type="EMBL" id="GFP74517.1"/>
    </source>
</evidence>